<feature type="region of interest" description="Disordered" evidence="2">
    <location>
        <begin position="1"/>
        <end position="32"/>
    </location>
</feature>
<reference evidence="3" key="1">
    <citation type="submission" date="2020-10" db="EMBL/GenBank/DDBJ databases">
        <title>Unveiling of a novel bifunctional photoreceptor, Dualchrome1, isolated from a cosmopolitan green alga.</title>
        <authorList>
            <person name="Suzuki S."/>
            <person name="Kawachi M."/>
        </authorList>
    </citation>
    <scope>NUCLEOTIDE SEQUENCE</scope>
    <source>
        <strain evidence="3">NIES 2893</strain>
    </source>
</reference>
<organism evidence="3 4">
    <name type="scientific">Pycnococcus provasolii</name>
    <dbReference type="NCBI Taxonomy" id="41880"/>
    <lineage>
        <taxon>Eukaryota</taxon>
        <taxon>Viridiplantae</taxon>
        <taxon>Chlorophyta</taxon>
        <taxon>Pseudoscourfieldiophyceae</taxon>
        <taxon>Pseudoscourfieldiales</taxon>
        <taxon>Pycnococcaceae</taxon>
        <taxon>Pycnococcus</taxon>
    </lineage>
</organism>
<feature type="region of interest" description="Disordered" evidence="2">
    <location>
        <begin position="452"/>
        <end position="473"/>
    </location>
</feature>
<dbReference type="Proteomes" id="UP000660262">
    <property type="component" value="Unassembled WGS sequence"/>
</dbReference>
<feature type="coiled-coil region" evidence="1">
    <location>
        <begin position="293"/>
        <end position="379"/>
    </location>
</feature>
<dbReference type="EMBL" id="BNJQ01000007">
    <property type="protein sequence ID" value="GHP04452.1"/>
    <property type="molecule type" value="Genomic_DNA"/>
</dbReference>
<gene>
    <name evidence="3" type="ORF">PPROV_000320600</name>
</gene>
<accession>A0A830HCS1</accession>
<evidence type="ECO:0000256" key="2">
    <source>
        <dbReference type="SAM" id="MobiDB-lite"/>
    </source>
</evidence>
<evidence type="ECO:0000313" key="4">
    <source>
        <dbReference type="Proteomes" id="UP000660262"/>
    </source>
</evidence>
<evidence type="ECO:0000313" key="3">
    <source>
        <dbReference type="EMBL" id="GHP04452.1"/>
    </source>
</evidence>
<comment type="caution">
    <text evidence="3">The sequence shown here is derived from an EMBL/GenBank/DDBJ whole genome shotgun (WGS) entry which is preliminary data.</text>
</comment>
<sequence length="473" mass="53718">MQESEGNYANSRMRNAGQQNINHSVDSSSSEPLLDPAMERAILAAGYEAANMNMQDNGGGGGGGYEVDAYEASQAGLAHADAVALVYQLQTRVRELTAELANAHDLRQGDARDCQKLVDAAEEKQRMVAQKLAQERESHSQTRAANKTLADDGRAMNDRFKKMQNLYRKERVARALSWARVGQQNMALQKLRKEETKLNKKLQDEKRRREVSDVEREAMASRIEPLMQRNLDMTYRISLYSERGDDAGSQIALLGRELQAERHFAERLSKQSFDSAQERAIALEDAARRQLQVEELYDETRELTATLHDTEDRNDDLTQRLEASEARCEQLTHDLEWTTEELTREREAHAECRARLEATERALEEHAKLQALVESQRKELVTFRKHTPLLRSALTKSTYARLEHSKHKREGEIRAMLDTVRDLPIPSRWVPHPPEKGRESFPAPRDMRVALTNALGGDDGDKSLSHRGAKTAR</sequence>
<feature type="region of interest" description="Disordered" evidence="2">
    <location>
        <begin position="426"/>
        <end position="445"/>
    </location>
</feature>
<keyword evidence="4" id="KW-1185">Reference proteome</keyword>
<keyword evidence="1" id="KW-0175">Coiled coil</keyword>
<dbReference type="AlphaFoldDB" id="A0A830HCS1"/>
<evidence type="ECO:0000256" key="1">
    <source>
        <dbReference type="SAM" id="Coils"/>
    </source>
</evidence>
<name>A0A830HCS1_9CHLO</name>
<protein>
    <submittedName>
        <fullName evidence="3">Uncharacterized protein</fullName>
    </submittedName>
</protein>
<proteinExistence type="predicted"/>
<feature type="compositionally biased region" description="Polar residues" evidence="2">
    <location>
        <begin position="1"/>
        <end position="31"/>
    </location>
</feature>